<keyword evidence="3 6" id="KW-1133">Transmembrane helix</keyword>
<dbReference type="AlphaFoldDB" id="A0A9P4W7D1"/>
<dbReference type="Pfam" id="PF20684">
    <property type="entry name" value="Fung_rhodopsin"/>
    <property type="match status" value="1"/>
</dbReference>
<comment type="caution">
    <text evidence="8">The sequence shown here is derived from an EMBL/GenBank/DDBJ whole genome shotgun (WGS) entry which is preliminary data.</text>
</comment>
<gene>
    <name evidence="8" type="ORF">E8E13_008545</name>
</gene>
<organism evidence="8 9">
    <name type="scientific">Curvularia kusanoi</name>
    <name type="common">Cochliobolus kusanoi</name>
    <dbReference type="NCBI Taxonomy" id="90978"/>
    <lineage>
        <taxon>Eukaryota</taxon>
        <taxon>Fungi</taxon>
        <taxon>Dikarya</taxon>
        <taxon>Ascomycota</taxon>
        <taxon>Pezizomycotina</taxon>
        <taxon>Dothideomycetes</taxon>
        <taxon>Pleosporomycetidae</taxon>
        <taxon>Pleosporales</taxon>
        <taxon>Pleosporineae</taxon>
        <taxon>Pleosporaceae</taxon>
        <taxon>Curvularia</taxon>
    </lineage>
</organism>
<evidence type="ECO:0000256" key="3">
    <source>
        <dbReference type="ARBA" id="ARBA00022989"/>
    </source>
</evidence>
<evidence type="ECO:0000259" key="7">
    <source>
        <dbReference type="Pfam" id="PF20684"/>
    </source>
</evidence>
<dbReference type="PANTHER" id="PTHR33048:SF47">
    <property type="entry name" value="INTEGRAL MEMBRANE PROTEIN-RELATED"/>
    <property type="match status" value="1"/>
</dbReference>
<reference evidence="8" key="1">
    <citation type="submission" date="2019-04" db="EMBL/GenBank/DDBJ databases">
        <title>Sequencing of skin fungus with MAO and IRED activity.</title>
        <authorList>
            <person name="Marsaioli A.J."/>
            <person name="Bonatto J.M.C."/>
            <person name="Reis Junior O."/>
        </authorList>
    </citation>
    <scope>NUCLEOTIDE SEQUENCE</scope>
    <source>
        <strain evidence="8">30M1</strain>
    </source>
</reference>
<dbReference type="PANTHER" id="PTHR33048">
    <property type="entry name" value="PTH11-LIKE INTEGRAL MEMBRANE PROTEIN (AFU_ORTHOLOGUE AFUA_5G11245)"/>
    <property type="match status" value="1"/>
</dbReference>
<evidence type="ECO:0000256" key="4">
    <source>
        <dbReference type="ARBA" id="ARBA00023136"/>
    </source>
</evidence>
<evidence type="ECO:0000256" key="1">
    <source>
        <dbReference type="ARBA" id="ARBA00004141"/>
    </source>
</evidence>
<dbReference type="OrthoDB" id="3648173at2759"/>
<comment type="similarity">
    <text evidence="5">Belongs to the SAT4 family.</text>
</comment>
<dbReference type="Proteomes" id="UP000801428">
    <property type="component" value="Unassembled WGS sequence"/>
</dbReference>
<dbReference type="GO" id="GO:0016020">
    <property type="term" value="C:membrane"/>
    <property type="evidence" value="ECO:0007669"/>
    <property type="project" value="UniProtKB-SubCell"/>
</dbReference>
<feature type="transmembrane region" description="Helical" evidence="6">
    <location>
        <begin position="136"/>
        <end position="155"/>
    </location>
</feature>
<evidence type="ECO:0000256" key="5">
    <source>
        <dbReference type="ARBA" id="ARBA00038359"/>
    </source>
</evidence>
<dbReference type="InterPro" id="IPR052337">
    <property type="entry name" value="SAT4-like"/>
</dbReference>
<keyword evidence="2 6" id="KW-0812">Transmembrane</keyword>
<protein>
    <recommendedName>
        <fullName evidence="7">Rhodopsin domain-containing protein</fullName>
    </recommendedName>
</protein>
<feature type="transmembrane region" description="Helical" evidence="6">
    <location>
        <begin position="96"/>
        <end position="116"/>
    </location>
</feature>
<keyword evidence="4 6" id="KW-0472">Membrane</keyword>
<evidence type="ECO:0000256" key="2">
    <source>
        <dbReference type="ARBA" id="ARBA00022692"/>
    </source>
</evidence>
<evidence type="ECO:0000256" key="6">
    <source>
        <dbReference type="SAM" id="Phobius"/>
    </source>
</evidence>
<dbReference type="EMBL" id="SWKU01000015">
    <property type="protein sequence ID" value="KAF3000292.1"/>
    <property type="molecule type" value="Genomic_DNA"/>
</dbReference>
<comment type="subcellular location">
    <subcellularLocation>
        <location evidence="1">Membrane</location>
        <topology evidence="1">Multi-pass membrane protein</topology>
    </subcellularLocation>
</comment>
<dbReference type="InterPro" id="IPR049326">
    <property type="entry name" value="Rhodopsin_dom_fungi"/>
</dbReference>
<feature type="transmembrane region" description="Helical" evidence="6">
    <location>
        <begin position="15"/>
        <end position="37"/>
    </location>
</feature>
<proteinExistence type="inferred from homology"/>
<name>A0A9P4W7D1_CURKU</name>
<keyword evidence="9" id="KW-1185">Reference proteome</keyword>
<evidence type="ECO:0000313" key="8">
    <source>
        <dbReference type="EMBL" id="KAF3000292.1"/>
    </source>
</evidence>
<feature type="transmembrane region" description="Helical" evidence="6">
    <location>
        <begin position="65"/>
        <end position="84"/>
    </location>
</feature>
<evidence type="ECO:0000313" key="9">
    <source>
        <dbReference type="Proteomes" id="UP000801428"/>
    </source>
</evidence>
<accession>A0A9P4W7D1</accession>
<sequence>MCSTSTDRLIRLTRFAIYATITLIIGAYSSAFLVSIFQCLPIRSTWTKNIEGTCINLPAFRMSTAIFNLLTSILVISIPIPALTRLSNHRPEVKQLLALILLGLVHTGLTLARLVIMFFPDPLTKTEPQYTHVYNNVLAVVEMHTGILVATLVVMRPAFCAMARVVGGRYGAGEKMACGRSDEGDAFWGERAHGNGRKEVRYAILETTEIQVLRDAAQLDHLRQCSQGAR</sequence>
<feature type="domain" description="Rhodopsin" evidence="7">
    <location>
        <begin position="11"/>
        <end position="159"/>
    </location>
</feature>